<comment type="caution">
    <text evidence="1">The sequence shown here is derived from an EMBL/GenBank/DDBJ whole genome shotgun (WGS) entry which is preliminary data.</text>
</comment>
<dbReference type="EMBL" id="CAJVQC010119119">
    <property type="protein sequence ID" value="CAG8837967.1"/>
    <property type="molecule type" value="Genomic_DNA"/>
</dbReference>
<sequence length="171" mass="20154">FAMDIDTFLDEQQKLINSFSSEFDENAFKNVTLTVEEKQIILTTLELEMETRILKLKQKAEELSANLLLRSQLEIAKLPKEIRQLPLTEFINIYHADPREYFEKQVAKKVKEYDNQLTPILESKKRKWTLHNLRKQDDDDNIHGDLTEEEGLPKKRSTRAIIRPNLQADNE</sequence>
<proteinExistence type="predicted"/>
<name>A0ACA9SGU8_9GLOM</name>
<accession>A0ACA9SGU8</accession>
<feature type="non-terminal residue" evidence="1">
    <location>
        <position position="171"/>
    </location>
</feature>
<organism evidence="1 2">
    <name type="scientific">Racocetra persica</name>
    <dbReference type="NCBI Taxonomy" id="160502"/>
    <lineage>
        <taxon>Eukaryota</taxon>
        <taxon>Fungi</taxon>
        <taxon>Fungi incertae sedis</taxon>
        <taxon>Mucoromycota</taxon>
        <taxon>Glomeromycotina</taxon>
        <taxon>Glomeromycetes</taxon>
        <taxon>Diversisporales</taxon>
        <taxon>Gigasporaceae</taxon>
        <taxon>Racocetra</taxon>
    </lineage>
</organism>
<gene>
    <name evidence="1" type="ORF">RPERSI_LOCUS30495</name>
</gene>
<reference evidence="1" key="1">
    <citation type="submission" date="2021-06" db="EMBL/GenBank/DDBJ databases">
        <authorList>
            <person name="Kallberg Y."/>
            <person name="Tangrot J."/>
            <person name="Rosling A."/>
        </authorList>
    </citation>
    <scope>NUCLEOTIDE SEQUENCE</scope>
    <source>
        <strain evidence="1">MA461A</strain>
    </source>
</reference>
<feature type="non-terminal residue" evidence="1">
    <location>
        <position position="1"/>
    </location>
</feature>
<evidence type="ECO:0000313" key="1">
    <source>
        <dbReference type="EMBL" id="CAG8837967.1"/>
    </source>
</evidence>
<evidence type="ECO:0000313" key="2">
    <source>
        <dbReference type="Proteomes" id="UP000789920"/>
    </source>
</evidence>
<keyword evidence="2" id="KW-1185">Reference proteome</keyword>
<dbReference type="Proteomes" id="UP000789920">
    <property type="component" value="Unassembled WGS sequence"/>
</dbReference>
<protein>
    <submittedName>
        <fullName evidence="1">13148_t:CDS:1</fullName>
    </submittedName>
</protein>